<name>A0A8S5LJJ0_9CAUD</name>
<dbReference type="EMBL" id="BK015862">
    <property type="protein sequence ID" value="DAD70277.1"/>
    <property type="molecule type" value="Genomic_DNA"/>
</dbReference>
<sequence>MSKSKEEAVMQYAIAEHFGNKNIVIPNVSFARTSCRIEKYDKDGCFIGYEYPFAGVTHEADLIWLNENDYLTEVEIKASYSDFLADFKKNENHMTKYTKAIYYAFPHNMYKENEGKIKKVLLEKFSKAGVIIVDAEEMAVDIIKNSEHFNVEKIPIEVKIGLMRIGCQKWWRRK</sequence>
<accession>A0A8S5LJJ0</accession>
<organism evidence="1">
    <name type="scientific">Siphoviridae sp. ctXPh6</name>
    <dbReference type="NCBI Taxonomy" id="2827578"/>
    <lineage>
        <taxon>Viruses</taxon>
        <taxon>Duplodnaviria</taxon>
        <taxon>Heunggongvirae</taxon>
        <taxon>Uroviricota</taxon>
        <taxon>Caudoviricetes</taxon>
    </lineage>
</organism>
<proteinExistence type="predicted"/>
<reference evidence="1" key="1">
    <citation type="journal article" date="2021" name="Proc. Natl. Acad. Sci. U.S.A.">
        <title>A Catalog of Tens of Thousands of Viruses from Human Metagenomes Reveals Hidden Associations with Chronic Diseases.</title>
        <authorList>
            <person name="Tisza M.J."/>
            <person name="Buck C.B."/>
        </authorList>
    </citation>
    <scope>NUCLEOTIDE SEQUENCE</scope>
    <source>
        <strain evidence="1">CtXPh6</strain>
    </source>
</reference>
<protein>
    <submittedName>
        <fullName evidence="1">DNA repair protein MmcB-like protein</fullName>
    </submittedName>
</protein>
<evidence type="ECO:0000313" key="1">
    <source>
        <dbReference type="EMBL" id="DAD70277.1"/>
    </source>
</evidence>